<sequence length="102" mass="10853">MAFFRRFALIGLTSIVALFSTFSLAATPLDINSATAEELSVVMSGIGLVKAEAIVAYRDQHGPFQTLEELTAVKGIGAATVEKNREVLRVVQPNGDTVATVE</sequence>
<accession>A0A501WQF5</accession>
<dbReference type="PANTHER" id="PTHR21180:SF32">
    <property type="entry name" value="ENDONUCLEASE_EXONUCLEASE_PHOSPHATASE FAMILY DOMAIN-CONTAINING PROTEIN 1"/>
    <property type="match status" value="1"/>
</dbReference>
<keyword evidence="1" id="KW-0732">Signal</keyword>
<dbReference type="PANTHER" id="PTHR21180">
    <property type="entry name" value="ENDONUCLEASE/EXONUCLEASE/PHOSPHATASE FAMILY DOMAIN-CONTAINING PROTEIN 1"/>
    <property type="match status" value="1"/>
</dbReference>
<dbReference type="RefSeq" id="WP_140590401.1">
    <property type="nucleotide sequence ID" value="NZ_VFRR01000037.1"/>
</dbReference>
<comment type="caution">
    <text evidence="2">The sequence shown here is derived from an EMBL/GenBank/DDBJ whole genome shotgun (WGS) entry which is preliminary data.</text>
</comment>
<organism evidence="2 3">
    <name type="scientific">Maribrevibacterium harenarium</name>
    <dbReference type="NCBI Taxonomy" id="2589817"/>
    <lineage>
        <taxon>Bacteria</taxon>
        <taxon>Pseudomonadati</taxon>
        <taxon>Pseudomonadota</taxon>
        <taxon>Gammaproteobacteria</taxon>
        <taxon>Oceanospirillales</taxon>
        <taxon>Oceanospirillaceae</taxon>
        <taxon>Maribrevibacterium</taxon>
    </lineage>
</organism>
<protein>
    <submittedName>
        <fullName evidence="2">Helix-hairpin-helix domain-containing protein</fullName>
    </submittedName>
</protein>
<feature type="signal peptide" evidence="1">
    <location>
        <begin position="1"/>
        <end position="25"/>
    </location>
</feature>
<proteinExistence type="predicted"/>
<reference evidence="2 3" key="1">
    <citation type="submission" date="2019-06" db="EMBL/GenBank/DDBJ databases">
        <title>A novel bacterium of genus Marinomonas, isolated from coastal sand.</title>
        <authorList>
            <person name="Huang H."/>
            <person name="Mo K."/>
            <person name="Hu Y."/>
        </authorList>
    </citation>
    <scope>NUCLEOTIDE SEQUENCE [LARGE SCALE GENOMIC DNA]</scope>
    <source>
        <strain evidence="2 3">HB171799</strain>
    </source>
</reference>
<gene>
    <name evidence="2" type="ORF">FJM67_13855</name>
</gene>
<evidence type="ECO:0000313" key="3">
    <source>
        <dbReference type="Proteomes" id="UP000315901"/>
    </source>
</evidence>
<name>A0A501WQF5_9GAMM</name>
<dbReference type="Pfam" id="PF12836">
    <property type="entry name" value="HHH_3"/>
    <property type="match status" value="1"/>
</dbReference>
<keyword evidence="3" id="KW-1185">Reference proteome</keyword>
<dbReference type="OrthoDB" id="7510573at2"/>
<dbReference type="SUPFAM" id="SSF47781">
    <property type="entry name" value="RuvA domain 2-like"/>
    <property type="match status" value="1"/>
</dbReference>
<dbReference type="GO" id="GO:0015627">
    <property type="term" value="C:type II protein secretion system complex"/>
    <property type="evidence" value="ECO:0007669"/>
    <property type="project" value="TreeGrafter"/>
</dbReference>
<dbReference type="InterPro" id="IPR004509">
    <property type="entry name" value="Competence_ComEA_HhH"/>
</dbReference>
<evidence type="ECO:0000313" key="2">
    <source>
        <dbReference type="EMBL" id="TPE48016.1"/>
    </source>
</evidence>
<dbReference type="AlphaFoldDB" id="A0A501WQF5"/>
<evidence type="ECO:0000256" key="1">
    <source>
        <dbReference type="SAM" id="SignalP"/>
    </source>
</evidence>
<dbReference type="InterPro" id="IPR010994">
    <property type="entry name" value="RuvA_2-like"/>
</dbReference>
<dbReference type="NCBIfam" id="TIGR00426">
    <property type="entry name" value="competence protein ComEA helix-hairpin-helix repeat region"/>
    <property type="match status" value="1"/>
</dbReference>
<dbReference type="InterPro" id="IPR051675">
    <property type="entry name" value="Endo/Exo/Phosphatase_dom_1"/>
</dbReference>
<feature type="chain" id="PRO_5021459545" evidence="1">
    <location>
        <begin position="26"/>
        <end position="102"/>
    </location>
</feature>
<dbReference type="Proteomes" id="UP000315901">
    <property type="component" value="Unassembled WGS sequence"/>
</dbReference>
<dbReference type="GO" id="GO:0015628">
    <property type="term" value="P:protein secretion by the type II secretion system"/>
    <property type="evidence" value="ECO:0007669"/>
    <property type="project" value="TreeGrafter"/>
</dbReference>
<dbReference type="EMBL" id="VFRR01000037">
    <property type="protein sequence ID" value="TPE48016.1"/>
    <property type="molecule type" value="Genomic_DNA"/>
</dbReference>
<dbReference type="Gene3D" id="1.10.150.280">
    <property type="entry name" value="AF1531-like domain"/>
    <property type="match status" value="1"/>
</dbReference>